<geneLocation type="plasmid" evidence="2 3">
    <name>lp28-3</name>
</geneLocation>
<organism evidence="2 3">
    <name type="scientific">Borreliella afzelii (strain PKo)</name>
    <name type="common">Borrelia afzelii</name>
    <dbReference type="NCBI Taxonomy" id="390236"/>
    <lineage>
        <taxon>Bacteria</taxon>
        <taxon>Pseudomonadati</taxon>
        <taxon>Spirochaetota</taxon>
        <taxon>Spirochaetia</taxon>
        <taxon>Spirochaetales</taxon>
        <taxon>Borreliaceae</taxon>
        <taxon>Borreliella</taxon>
    </lineage>
</organism>
<dbReference type="AlphaFoldDB" id="Q0SLS1"/>
<dbReference type="EMBL" id="CP002944">
    <property type="protein sequence ID" value="AEL70451.1"/>
    <property type="molecule type" value="Genomic_DNA"/>
</dbReference>
<reference evidence="2 3" key="1">
    <citation type="journal article" date="2011" name="J. Bacteriol.">
        <title>Whole-genome sequences of two Borrelia afzelii and two Borrelia garinii Lyme disease agent isolates.</title>
        <authorList>
            <person name="Casjens S.R."/>
            <person name="Mongodin E.F."/>
            <person name="Qiu W.-G."/>
            <person name="Dunn J.J."/>
            <person name="Luft B.J."/>
            <person name="Fraser-Liggett C.M."/>
            <person name="Schutzer S.E."/>
        </authorList>
    </citation>
    <scope>NUCLEOTIDE SEQUENCE [LARGE SCALE GENOMIC DNA]</scope>
    <source>
        <strain evidence="2 3">PKo</strain>
    </source>
</reference>
<name>Q0SLS1_BORAP</name>
<keyword evidence="1" id="KW-0812">Transmembrane</keyword>
<proteinExistence type="predicted"/>
<gene>
    <name evidence="2" type="ordered locus">BafPKo_H0012</name>
</gene>
<dbReference type="OrthoDB" id="9947141at2"/>
<keyword evidence="2" id="KW-0614">Plasmid</keyword>
<feature type="transmembrane region" description="Helical" evidence="1">
    <location>
        <begin position="6"/>
        <end position="26"/>
    </location>
</feature>
<accession>Q0SLS1</accession>
<evidence type="ECO:0000313" key="3">
    <source>
        <dbReference type="Proteomes" id="UP000005216"/>
    </source>
</evidence>
<evidence type="ECO:0000313" key="2">
    <source>
        <dbReference type="EMBL" id="AEL70451.1"/>
    </source>
</evidence>
<keyword evidence="1" id="KW-1133">Transmembrane helix</keyword>
<keyword evidence="1" id="KW-0472">Membrane</keyword>
<dbReference type="HOGENOM" id="CLU_2803913_0_0_12"/>
<dbReference type="RefSeq" id="WP_011703845.1">
    <property type="nucleotide sequence ID" value="NC_008565.1"/>
</dbReference>
<dbReference type="KEGG" id="bafz:BafPKo_H0012"/>
<dbReference type="KEGG" id="baf:BAPKO_2510"/>
<protein>
    <submittedName>
        <fullName evidence="2">Uncharacterized protein</fullName>
    </submittedName>
</protein>
<sequence>MNKKMFTIYTFFVPISFYKNFLYLCYLRNSEQDSSKEKINKRLDNYNFENEKDRSPFLPMLHKLEVV</sequence>
<dbReference type="Proteomes" id="UP000005216">
    <property type="component" value="Plasmid lp28-3"/>
</dbReference>
<evidence type="ECO:0000256" key="1">
    <source>
        <dbReference type="SAM" id="Phobius"/>
    </source>
</evidence>
<keyword evidence="3" id="KW-1185">Reference proteome</keyword>
<dbReference type="PATRIC" id="fig|390236.22.peg.1234"/>